<protein>
    <submittedName>
        <fullName evidence="1">Uncharacterized protein</fullName>
    </submittedName>
</protein>
<name>A0ACD3QGX2_LARCR</name>
<keyword evidence="2" id="KW-1185">Reference proteome</keyword>
<evidence type="ECO:0000313" key="1">
    <source>
        <dbReference type="EMBL" id="TMS06287.1"/>
    </source>
</evidence>
<gene>
    <name evidence="1" type="ORF">E3U43_016046</name>
</gene>
<accession>A0ACD3QGX2</accession>
<proteinExistence type="predicted"/>
<sequence length="63" mass="7748">MRPSYRKTYKAEEERKRLEEERVAKLARQNEALKRKHENLKRQLRQKPASPFPFHPHHSKEQV</sequence>
<reference evidence="1" key="1">
    <citation type="submission" date="2018-11" db="EMBL/GenBank/DDBJ databases">
        <title>The sequence and de novo assembly of Larimichthys crocea genome using PacBio and Hi-C technologies.</title>
        <authorList>
            <person name="Xu P."/>
            <person name="Chen B."/>
            <person name="Zhou Z."/>
            <person name="Ke Q."/>
            <person name="Wu Y."/>
            <person name="Bai H."/>
            <person name="Pu F."/>
        </authorList>
    </citation>
    <scope>NUCLEOTIDE SEQUENCE</scope>
    <source>
        <tissue evidence="1">Muscle</tissue>
    </source>
</reference>
<dbReference type="Proteomes" id="UP000793456">
    <property type="component" value="Chromosome XIX"/>
</dbReference>
<dbReference type="EMBL" id="CM011692">
    <property type="protein sequence ID" value="TMS06287.1"/>
    <property type="molecule type" value="Genomic_DNA"/>
</dbReference>
<evidence type="ECO:0000313" key="2">
    <source>
        <dbReference type="Proteomes" id="UP000793456"/>
    </source>
</evidence>
<comment type="caution">
    <text evidence="1">The sequence shown here is derived from an EMBL/GenBank/DDBJ whole genome shotgun (WGS) entry which is preliminary data.</text>
</comment>
<organism evidence="1 2">
    <name type="scientific">Larimichthys crocea</name>
    <name type="common">Large yellow croaker</name>
    <name type="synonym">Pseudosciaena crocea</name>
    <dbReference type="NCBI Taxonomy" id="215358"/>
    <lineage>
        <taxon>Eukaryota</taxon>
        <taxon>Metazoa</taxon>
        <taxon>Chordata</taxon>
        <taxon>Craniata</taxon>
        <taxon>Vertebrata</taxon>
        <taxon>Euteleostomi</taxon>
        <taxon>Actinopterygii</taxon>
        <taxon>Neopterygii</taxon>
        <taxon>Teleostei</taxon>
        <taxon>Neoteleostei</taxon>
        <taxon>Acanthomorphata</taxon>
        <taxon>Eupercaria</taxon>
        <taxon>Sciaenidae</taxon>
        <taxon>Larimichthys</taxon>
    </lineage>
</organism>